<dbReference type="RefSeq" id="WP_167986620.1">
    <property type="nucleotide sequence ID" value="NZ_JAATEJ010000034.1"/>
</dbReference>
<dbReference type="PROSITE" id="PS50943">
    <property type="entry name" value="HTH_CROC1"/>
    <property type="match status" value="1"/>
</dbReference>
<dbReference type="Gene3D" id="1.10.260.40">
    <property type="entry name" value="lambda repressor-like DNA-binding domains"/>
    <property type="match status" value="1"/>
</dbReference>
<dbReference type="PANTHER" id="PTHR39337:SF1">
    <property type="entry name" value="BLR5642 PROTEIN"/>
    <property type="match status" value="1"/>
</dbReference>
<dbReference type="EMBL" id="JAATEJ010000034">
    <property type="protein sequence ID" value="NJP47787.1"/>
    <property type="molecule type" value="Genomic_DNA"/>
</dbReference>
<dbReference type="InterPro" id="IPR007438">
    <property type="entry name" value="DUF488"/>
</dbReference>
<proteinExistence type="predicted"/>
<evidence type="ECO:0000313" key="2">
    <source>
        <dbReference type="EMBL" id="NJP47787.1"/>
    </source>
</evidence>
<evidence type="ECO:0000313" key="3">
    <source>
        <dbReference type="Proteomes" id="UP000734511"/>
    </source>
</evidence>
<feature type="domain" description="HTH cro/C1-type" evidence="1">
    <location>
        <begin position="22"/>
        <end position="77"/>
    </location>
</feature>
<reference evidence="2 3" key="1">
    <citation type="submission" date="2020-03" db="EMBL/GenBank/DDBJ databases">
        <title>WGS of actinomycetes isolated from Thailand.</title>
        <authorList>
            <person name="Thawai C."/>
        </authorList>
    </citation>
    <scope>NUCLEOTIDE SEQUENCE [LARGE SCALE GENOMIC DNA]</scope>
    <source>
        <strain evidence="2 3">PRB2-1</strain>
    </source>
</reference>
<gene>
    <name evidence="2" type="ORF">HCN08_30920</name>
</gene>
<evidence type="ECO:0000259" key="1">
    <source>
        <dbReference type="PROSITE" id="PS50943"/>
    </source>
</evidence>
<name>A0ABX0ZYK0_9ACTN</name>
<dbReference type="InterPro" id="IPR010982">
    <property type="entry name" value="Lambda_DNA-bd_dom_sf"/>
</dbReference>
<comment type="caution">
    <text evidence="2">The sequence shown here is derived from an EMBL/GenBank/DDBJ whole genome shotgun (WGS) entry which is preliminary data.</text>
</comment>
<dbReference type="Pfam" id="PF04343">
    <property type="entry name" value="DUF488"/>
    <property type="match status" value="1"/>
</dbReference>
<dbReference type="InterPro" id="IPR001387">
    <property type="entry name" value="Cro/C1-type_HTH"/>
</dbReference>
<dbReference type="CDD" id="cd00093">
    <property type="entry name" value="HTH_XRE"/>
    <property type="match status" value="1"/>
</dbReference>
<accession>A0ABX0ZYK0</accession>
<keyword evidence="3" id="KW-1185">Reference proteome</keyword>
<sequence>MAGRPSTDHLQHRQGARLAAQLRSLREHKGLSRMQLAEAAGISPRTLERIETAATTAPGLFTVAALAGPLGVSLDDLVAGASTAGTPGIVSAGYEGRSIEDFVQALAGSGVRTVADVRLNAISRKKGFSKSRLTAALAEAGIGYRHLPALGNPKDNRPPFWEGRPAEGREVFRRLLAHDPAPDALEELFTLAARQSVAVLCFEQDEERCHRKVICDIARTDHGLDVGALPM</sequence>
<dbReference type="PANTHER" id="PTHR39337">
    <property type="entry name" value="BLR5642 PROTEIN"/>
    <property type="match status" value="1"/>
</dbReference>
<dbReference type="SUPFAM" id="SSF47413">
    <property type="entry name" value="lambda repressor-like DNA-binding domains"/>
    <property type="match status" value="1"/>
</dbReference>
<organism evidence="2 3">
    <name type="scientific">Actinacidiphila epipremni</name>
    <dbReference type="NCBI Taxonomy" id="2053013"/>
    <lineage>
        <taxon>Bacteria</taxon>
        <taxon>Bacillati</taxon>
        <taxon>Actinomycetota</taxon>
        <taxon>Actinomycetes</taxon>
        <taxon>Kitasatosporales</taxon>
        <taxon>Streptomycetaceae</taxon>
        <taxon>Actinacidiphila</taxon>
    </lineage>
</organism>
<dbReference type="Pfam" id="PF13560">
    <property type="entry name" value="HTH_31"/>
    <property type="match status" value="1"/>
</dbReference>
<dbReference type="Proteomes" id="UP000734511">
    <property type="component" value="Unassembled WGS sequence"/>
</dbReference>
<dbReference type="SMART" id="SM00530">
    <property type="entry name" value="HTH_XRE"/>
    <property type="match status" value="1"/>
</dbReference>
<protein>
    <submittedName>
        <fullName evidence="2">DUF488 family protein</fullName>
    </submittedName>
</protein>